<organism evidence="4 5">
    <name type="scientific">Populus tomentosa</name>
    <name type="common">Chinese white poplar</name>
    <dbReference type="NCBI Taxonomy" id="118781"/>
    <lineage>
        <taxon>Eukaryota</taxon>
        <taxon>Viridiplantae</taxon>
        <taxon>Streptophyta</taxon>
        <taxon>Embryophyta</taxon>
        <taxon>Tracheophyta</taxon>
        <taxon>Spermatophyta</taxon>
        <taxon>Magnoliopsida</taxon>
        <taxon>eudicotyledons</taxon>
        <taxon>Gunneridae</taxon>
        <taxon>Pentapetalae</taxon>
        <taxon>rosids</taxon>
        <taxon>fabids</taxon>
        <taxon>Malpighiales</taxon>
        <taxon>Salicaceae</taxon>
        <taxon>Saliceae</taxon>
        <taxon>Populus</taxon>
    </lineage>
</organism>
<dbReference type="InterPro" id="IPR049040">
    <property type="entry name" value="RMC1_N"/>
</dbReference>
<feature type="region of interest" description="Disordered" evidence="1">
    <location>
        <begin position="432"/>
        <end position="543"/>
    </location>
</feature>
<dbReference type="Pfam" id="PF07035">
    <property type="entry name" value="RMC1_C"/>
    <property type="match status" value="1"/>
</dbReference>
<dbReference type="GO" id="GO:0005765">
    <property type="term" value="C:lysosomal membrane"/>
    <property type="evidence" value="ECO:0007669"/>
    <property type="project" value="TreeGrafter"/>
</dbReference>
<dbReference type="OrthoDB" id="26384at2759"/>
<feature type="compositionally biased region" description="Polar residues" evidence="1">
    <location>
        <begin position="432"/>
        <end position="449"/>
    </location>
</feature>
<dbReference type="InterPro" id="IPR040371">
    <property type="entry name" value="RMC1"/>
</dbReference>
<dbReference type="GO" id="GO:0010506">
    <property type="term" value="P:regulation of autophagy"/>
    <property type="evidence" value="ECO:0007669"/>
    <property type="project" value="InterPro"/>
</dbReference>
<feature type="compositionally biased region" description="Polar residues" evidence="1">
    <location>
        <begin position="456"/>
        <end position="493"/>
    </location>
</feature>
<evidence type="ECO:0000256" key="1">
    <source>
        <dbReference type="SAM" id="MobiDB-lite"/>
    </source>
</evidence>
<dbReference type="Proteomes" id="UP000886885">
    <property type="component" value="Chromosome 16A"/>
</dbReference>
<dbReference type="PANTHER" id="PTHR12897:SF4">
    <property type="entry name" value="REGULATOR OF MON1-CCZ1 COMPLEX"/>
    <property type="match status" value="1"/>
</dbReference>
<comment type="caution">
    <text evidence="4">The sequence shown here is derived from an EMBL/GenBank/DDBJ whole genome shotgun (WGS) entry which is preliminary data.</text>
</comment>
<dbReference type="EMBL" id="JAAWWB010000031">
    <property type="protein sequence ID" value="KAG6744887.1"/>
    <property type="molecule type" value="Genomic_DNA"/>
</dbReference>
<sequence length="743" mass="81657">MSAKASSSQLSVSSSGSGGLSHVYIQHPPLRCNAPGTRGLFYDDGNKLLISPTSDQVFSWKAVPFDPHVAPTSDSISEGPILSIRYSLDAKIIAIQRSSLEIQFFHRETGQNFCHKCKPESDSILGFFWTDCPLCDFVLVKTSGLDFLACDAESKSLTVVETRKLNVSWYVYTHESRLVLLASGMQCKTFNGFQLSSAGIVRLPKFEMVMAKSEANSKPVLADEDVYIATIYGRIYCLQIDRVAMLLHSYRFYRDAVGSLPIYSNKVAVSVVDNVLLIHQVGAKVVILYDIFADSRSPISAPLPLLFRGFPRSNTSSSRSTAKDIEIPEANISDSEAIIYGDDWTFLVPDLICDAISASSSEAPSMLEFLQRRKLEASKAKQLCLAITRNVLLERRPVSTVAKAIDILLVSYSLSLKTGSYLKGIKTEKTSHSAGTQIGIPQSGASASTGEVDAHGTSTKHQSSAIVDNESLNRSGNSSTSDSEDNTQFNSLKANPKVNKEKLSGDAESSSSEVHPSSLQSQNLGPSNSPLNASVSERQESQLMSPAISTDEMYSLLFAPVEEEIVGDPSYLVAIIVEFLRSCVSQPVSASSEKIKVQPNIYVLTIQLLARNERYAELSLFIINKILEPSKEVAMQLLELGRQNSQIRKLGLDMLRQLSLHHDYVLLLVQDGYYLEALRYARKHKVVTVRPSLFLEAAVSSNDSQLLAAVLRFFSDFTPGFKNTTDCYGYCRILKEMNSDVAV</sequence>
<dbReference type="PANTHER" id="PTHR12897">
    <property type="entry name" value="COLON CANCER-ASSOCIATED PROTEIN MIC1"/>
    <property type="match status" value="1"/>
</dbReference>
<feature type="domain" description="Regulator of MON1-CCZ1 complex N-terminal" evidence="3">
    <location>
        <begin position="40"/>
        <end position="157"/>
    </location>
</feature>
<protein>
    <recommendedName>
        <fullName evidence="6">Mic1 domain-containing protein</fullName>
    </recommendedName>
</protein>
<evidence type="ECO:0000313" key="4">
    <source>
        <dbReference type="EMBL" id="KAG6744887.1"/>
    </source>
</evidence>
<evidence type="ECO:0000259" key="3">
    <source>
        <dbReference type="Pfam" id="PF21029"/>
    </source>
</evidence>
<dbReference type="Pfam" id="PF21029">
    <property type="entry name" value="RMC1_N"/>
    <property type="match status" value="1"/>
</dbReference>
<name>A0A8X7Y9V4_POPTO</name>
<dbReference type="GO" id="GO:0031902">
    <property type="term" value="C:late endosome membrane"/>
    <property type="evidence" value="ECO:0007669"/>
    <property type="project" value="TreeGrafter"/>
</dbReference>
<keyword evidence="5" id="KW-1185">Reference proteome</keyword>
<evidence type="ECO:0000313" key="5">
    <source>
        <dbReference type="Proteomes" id="UP000886885"/>
    </source>
</evidence>
<feature type="domain" description="Mic1" evidence="2">
    <location>
        <begin position="522"/>
        <end position="716"/>
    </location>
</feature>
<evidence type="ECO:0000259" key="2">
    <source>
        <dbReference type="Pfam" id="PF07035"/>
    </source>
</evidence>
<gene>
    <name evidence="4" type="ORF">POTOM_051528</name>
</gene>
<proteinExistence type="predicted"/>
<reference evidence="4" key="1">
    <citation type="journal article" date="2020" name="bioRxiv">
        <title>Hybrid origin of Populus tomentosa Carr. identified through genome sequencing and phylogenomic analysis.</title>
        <authorList>
            <person name="An X."/>
            <person name="Gao K."/>
            <person name="Chen Z."/>
            <person name="Li J."/>
            <person name="Yang X."/>
            <person name="Yang X."/>
            <person name="Zhou J."/>
            <person name="Guo T."/>
            <person name="Zhao T."/>
            <person name="Huang S."/>
            <person name="Miao D."/>
            <person name="Khan W.U."/>
            <person name="Rao P."/>
            <person name="Ye M."/>
            <person name="Lei B."/>
            <person name="Liao W."/>
            <person name="Wang J."/>
            <person name="Ji L."/>
            <person name="Li Y."/>
            <person name="Guo B."/>
            <person name="Mustafa N.S."/>
            <person name="Li S."/>
            <person name="Yun Q."/>
            <person name="Keller S.R."/>
            <person name="Mao J."/>
            <person name="Zhang R."/>
            <person name="Strauss S.H."/>
        </authorList>
    </citation>
    <scope>NUCLEOTIDE SEQUENCE</scope>
    <source>
        <strain evidence="4">GM15</strain>
        <tissue evidence="4">Leaf</tissue>
    </source>
</reference>
<feature type="compositionally biased region" description="Low complexity" evidence="1">
    <location>
        <begin position="509"/>
        <end position="521"/>
    </location>
</feature>
<dbReference type="InterPro" id="IPR009755">
    <property type="entry name" value="RMC1_C"/>
</dbReference>
<dbReference type="GO" id="GO:0035658">
    <property type="term" value="C:Mon1-Ccz1 complex"/>
    <property type="evidence" value="ECO:0007669"/>
    <property type="project" value="InterPro"/>
</dbReference>
<feature type="compositionally biased region" description="Polar residues" evidence="1">
    <location>
        <begin position="522"/>
        <end position="543"/>
    </location>
</feature>
<accession>A0A8X7Y9V4</accession>
<evidence type="ECO:0008006" key="6">
    <source>
        <dbReference type="Google" id="ProtNLM"/>
    </source>
</evidence>
<dbReference type="AlphaFoldDB" id="A0A8X7Y9V4"/>